<proteinExistence type="predicted"/>
<dbReference type="EMBL" id="CP020028">
    <property type="protein sequence ID" value="ASR45298.1"/>
    <property type="molecule type" value="Genomic_DNA"/>
</dbReference>
<reference evidence="1 2" key="1">
    <citation type="submission" date="2017-03" db="EMBL/GenBank/DDBJ databases">
        <title>Complete genome sequence of Paenibacillus Kribbensis producing bioflocculants.</title>
        <authorList>
            <person name="Lee H.-G."/>
            <person name="Oh H.-M."/>
        </authorList>
    </citation>
    <scope>NUCLEOTIDE SEQUENCE [LARGE SCALE GENOMIC DNA]</scope>
    <source>
        <strain evidence="1 2">AM49</strain>
    </source>
</reference>
<keyword evidence="2" id="KW-1185">Reference proteome</keyword>
<sequence length="211" mass="23070">MCYYDPLLFIIWLTMLDATMKEEGSHMNIREMLQTHPIIAAAEHDHVALAVRSKACAVLLMHGKITSLLETEFQELRKQKPVFIHTDLVKGLSNDKEAAAFLAGHVQPAGIVSTKSATIRAAKKEGLLTIQRVFLIDTGSFQTAIRSIKENEPDAIEIMPGIAPSIIPAFQEQTGLPIIAAGLISTPEQVEEAMKAGADAVSLSRSELWNL</sequence>
<dbReference type="KEGG" id="pkb:B4V02_00530"/>
<dbReference type="SUPFAM" id="SSF110391">
    <property type="entry name" value="GlpP-like"/>
    <property type="match status" value="1"/>
</dbReference>
<evidence type="ECO:0000313" key="2">
    <source>
        <dbReference type="Proteomes" id="UP000214666"/>
    </source>
</evidence>
<dbReference type="PIRSF" id="PIRSF016897">
    <property type="entry name" value="GlpP"/>
    <property type="match status" value="1"/>
</dbReference>
<organism evidence="1 2">
    <name type="scientific">Paenibacillus kribbensis</name>
    <dbReference type="NCBI Taxonomy" id="172713"/>
    <lineage>
        <taxon>Bacteria</taxon>
        <taxon>Bacillati</taxon>
        <taxon>Bacillota</taxon>
        <taxon>Bacilli</taxon>
        <taxon>Bacillales</taxon>
        <taxon>Paenibacillaceae</taxon>
        <taxon>Paenibacillus</taxon>
    </lineage>
</organism>
<dbReference type="InterPro" id="IPR013785">
    <property type="entry name" value="Aldolase_TIM"/>
</dbReference>
<dbReference type="InterPro" id="IPR006699">
    <property type="entry name" value="GlpP"/>
</dbReference>
<dbReference type="Gene3D" id="3.20.20.70">
    <property type="entry name" value="Aldolase class I"/>
    <property type="match status" value="1"/>
</dbReference>
<name>A0A222WGZ8_9BACL</name>
<dbReference type="GO" id="GO:0006071">
    <property type="term" value="P:glycerol metabolic process"/>
    <property type="evidence" value="ECO:0007669"/>
    <property type="project" value="InterPro"/>
</dbReference>
<dbReference type="AlphaFoldDB" id="A0A222WGZ8"/>
<dbReference type="Proteomes" id="UP000214666">
    <property type="component" value="Chromosome"/>
</dbReference>
<dbReference type="OrthoDB" id="9799580at2"/>
<protein>
    <submittedName>
        <fullName evidence="1">Transcriptional regulator</fullName>
    </submittedName>
</protein>
<dbReference type="Pfam" id="PF04309">
    <property type="entry name" value="G3P_antiterm"/>
    <property type="match status" value="1"/>
</dbReference>
<dbReference type="PANTHER" id="PTHR35787">
    <property type="entry name" value="GLYCEROL UPTAKE OPERON ANTITERMINATOR REGULATORY PROTEIN"/>
    <property type="match status" value="1"/>
</dbReference>
<dbReference type="GO" id="GO:0045893">
    <property type="term" value="P:positive regulation of DNA-templated transcription"/>
    <property type="evidence" value="ECO:0007669"/>
    <property type="project" value="TreeGrafter"/>
</dbReference>
<evidence type="ECO:0000313" key="1">
    <source>
        <dbReference type="EMBL" id="ASR45298.1"/>
    </source>
</evidence>
<dbReference type="GO" id="GO:0001072">
    <property type="term" value="F:transcription antitermination factor activity, RNA binding"/>
    <property type="evidence" value="ECO:0007669"/>
    <property type="project" value="TreeGrafter"/>
</dbReference>
<gene>
    <name evidence="1" type="ORF">B4V02_00530</name>
</gene>
<accession>A0A222WGZ8</accession>
<dbReference type="STRING" id="172713.GCA_001705305_03042"/>
<dbReference type="PANTHER" id="PTHR35787:SF1">
    <property type="entry name" value="GLYCEROL UPTAKE OPERON ANTITERMINATOR REGULATORY PROTEIN"/>
    <property type="match status" value="1"/>
</dbReference>